<evidence type="ECO:0000256" key="4">
    <source>
        <dbReference type="ARBA" id="ARBA00022741"/>
    </source>
</evidence>
<protein>
    <submittedName>
        <fullName evidence="8">Putative nitrogenase reductase</fullName>
    </submittedName>
</protein>
<keyword evidence="7" id="KW-0411">Iron-sulfur</keyword>
<name>F1CBX9_9ZZZZ</name>
<gene>
    <name evidence="8" type="primary">nifH</name>
</gene>
<evidence type="ECO:0000256" key="1">
    <source>
        <dbReference type="ARBA" id="ARBA00001966"/>
    </source>
</evidence>
<reference evidence="8" key="1">
    <citation type="journal article" date="2013" name="Appl. Environ. Microbiol.">
        <title>Environment-Dependent Distribution of the Sediment nifH-Harboring Microbiota in the Northern South China Sea.</title>
        <authorList>
            <person name="Dang H."/>
            <person name="Yang J."/>
            <person name="Li J."/>
            <person name="Luan X."/>
            <person name="Zhang Y."/>
            <person name="Gu G."/>
            <person name="Xue R."/>
            <person name="Zong M."/>
            <person name="Klotz M.G."/>
        </authorList>
    </citation>
    <scope>NUCLEOTIDE SEQUENCE</scope>
</reference>
<keyword evidence="6" id="KW-0408">Iron</keyword>
<feature type="non-terminal residue" evidence="8">
    <location>
        <position position="131"/>
    </location>
</feature>
<comment type="cofactor">
    <cofactor evidence="1">
        <name>[4Fe-4S] cluster</name>
        <dbReference type="ChEBI" id="CHEBI:49883"/>
    </cofactor>
</comment>
<dbReference type="Pfam" id="PF00142">
    <property type="entry name" value="Fer4_NifH"/>
    <property type="match status" value="1"/>
</dbReference>
<dbReference type="GO" id="GO:0051536">
    <property type="term" value="F:iron-sulfur cluster binding"/>
    <property type="evidence" value="ECO:0007669"/>
    <property type="project" value="UniProtKB-KW"/>
</dbReference>
<dbReference type="GO" id="GO:0046872">
    <property type="term" value="F:metal ion binding"/>
    <property type="evidence" value="ECO:0007669"/>
    <property type="project" value="UniProtKB-KW"/>
</dbReference>
<dbReference type="PANTHER" id="PTHR42864">
    <property type="entry name" value="LIGHT-INDEPENDENT PROTOCHLOROPHYLLIDE REDUCTASE IRON-SULFUR ATP-BINDING PROTEIN"/>
    <property type="match status" value="1"/>
</dbReference>
<dbReference type="InterPro" id="IPR030655">
    <property type="entry name" value="NifH/chlL_CS"/>
</dbReference>
<keyword evidence="4" id="KW-0547">Nucleotide-binding</keyword>
<keyword evidence="3" id="KW-0479">Metal-binding</keyword>
<evidence type="ECO:0000256" key="3">
    <source>
        <dbReference type="ARBA" id="ARBA00022723"/>
    </source>
</evidence>
<dbReference type="InterPro" id="IPR000392">
    <property type="entry name" value="NifH/frxC"/>
</dbReference>
<dbReference type="PROSITE" id="PS00746">
    <property type="entry name" value="NIFH_FRXC_1"/>
    <property type="match status" value="1"/>
</dbReference>
<dbReference type="PANTHER" id="PTHR42864:SF2">
    <property type="entry name" value="LIGHT-INDEPENDENT PROTOCHLOROPHYLLIDE REDUCTASE IRON-SULFUR ATP-BINDING PROTEIN"/>
    <property type="match status" value="1"/>
</dbReference>
<dbReference type="PRINTS" id="PR00091">
    <property type="entry name" value="NITROGNASEII"/>
</dbReference>
<dbReference type="InterPro" id="IPR027417">
    <property type="entry name" value="P-loop_NTPase"/>
</dbReference>
<evidence type="ECO:0000256" key="2">
    <source>
        <dbReference type="ARBA" id="ARBA00005504"/>
    </source>
</evidence>
<evidence type="ECO:0000256" key="6">
    <source>
        <dbReference type="ARBA" id="ARBA00023004"/>
    </source>
</evidence>
<evidence type="ECO:0000256" key="5">
    <source>
        <dbReference type="ARBA" id="ARBA00022840"/>
    </source>
</evidence>
<dbReference type="EMBL" id="HQ224419">
    <property type="protein sequence ID" value="ADX43679.1"/>
    <property type="molecule type" value="Genomic_DNA"/>
</dbReference>
<sequence length="131" mass="13543">GKGGIGKSTVALNLAQALSRLGEGVAVIGCSPKSSLWDFWGLSDKKTLLDLERYGGVSPANINESTLVKEDGIIYAESGGPEPGVGCGGRGLQVALTRLSENSDHVPGLKDVAYYIYDVIGDVVCGGFAMP</sequence>
<keyword evidence="5" id="KW-0067">ATP-binding</keyword>
<evidence type="ECO:0000256" key="7">
    <source>
        <dbReference type="ARBA" id="ARBA00023014"/>
    </source>
</evidence>
<dbReference type="GO" id="GO:0016491">
    <property type="term" value="F:oxidoreductase activity"/>
    <property type="evidence" value="ECO:0007669"/>
    <property type="project" value="InterPro"/>
</dbReference>
<organism evidence="8">
    <name type="scientific">uncultured microorganism</name>
    <dbReference type="NCBI Taxonomy" id="358574"/>
    <lineage>
        <taxon>unclassified sequences</taxon>
        <taxon>environmental samples</taxon>
    </lineage>
</organism>
<dbReference type="GO" id="GO:0005524">
    <property type="term" value="F:ATP binding"/>
    <property type="evidence" value="ECO:0007669"/>
    <property type="project" value="UniProtKB-KW"/>
</dbReference>
<proteinExistence type="inferred from homology"/>
<dbReference type="PROSITE" id="PS51026">
    <property type="entry name" value="NIFH_FRXC_3"/>
    <property type="match status" value="1"/>
</dbReference>
<evidence type="ECO:0000313" key="8">
    <source>
        <dbReference type="EMBL" id="ADX43679.1"/>
    </source>
</evidence>
<accession>F1CBX9</accession>
<dbReference type="SUPFAM" id="SSF52540">
    <property type="entry name" value="P-loop containing nucleoside triphosphate hydrolases"/>
    <property type="match status" value="1"/>
</dbReference>
<dbReference type="AlphaFoldDB" id="F1CBX9"/>
<feature type="non-terminal residue" evidence="8">
    <location>
        <position position="1"/>
    </location>
</feature>
<comment type="similarity">
    <text evidence="2">Belongs to the NifH/BchL/ChlL family.</text>
</comment>
<dbReference type="Gene3D" id="3.40.50.300">
    <property type="entry name" value="P-loop containing nucleotide triphosphate hydrolases"/>
    <property type="match status" value="1"/>
</dbReference>